<reference evidence="2 3" key="1">
    <citation type="journal article" date="2021" name="Nat. Commun.">
        <title>Genetic determinants of endophytism in the Arabidopsis root mycobiome.</title>
        <authorList>
            <person name="Mesny F."/>
            <person name="Miyauchi S."/>
            <person name="Thiergart T."/>
            <person name="Pickel B."/>
            <person name="Atanasova L."/>
            <person name="Karlsson M."/>
            <person name="Huettel B."/>
            <person name="Barry K.W."/>
            <person name="Haridas S."/>
            <person name="Chen C."/>
            <person name="Bauer D."/>
            <person name="Andreopoulos W."/>
            <person name="Pangilinan J."/>
            <person name="LaButti K."/>
            <person name="Riley R."/>
            <person name="Lipzen A."/>
            <person name="Clum A."/>
            <person name="Drula E."/>
            <person name="Henrissat B."/>
            <person name="Kohler A."/>
            <person name="Grigoriev I.V."/>
            <person name="Martin F.M."/>
            <person name="Hacquard S."/>
        </authorList>
    </citation>
    <scope>NUCLEOTIDE SEQUENCE [LARGE SCALE GENOMIC DNA]</scope>
    <source>
        <strain evidence="2 3">MPI-CAGE-CH-0241</strain>
    </source>
</reference>
<protein>
    <submittedName>
        <fullName evidence="2">Uncharacterized protein</fullName>
    </submittedName>
</protein>
<dbReference type="EMBL" id="JAGPYM010000002">
    <property type="protein sequence ID" value="KAH6898085.1"/>
    <property type="molecule type" value="Genomic_DNA"/>
</dbReference>
<keyword evidence="3" id="KW-1185">Reference proteome</keyword>
<feature type="region of interest" description="Disordered" evidence="1">
    <location>
        <begin position="1"/>
        <end position="32"/>
    </location>
</feature>
<evidence type="ECO:0000313" key="3">
    <source>
        <dbReference type="Proteomes" id="UP000777438"/>
    </source>
</evidence>
<comment type="caution">
    <text evidence="2">The sequence shown here is derived from an EMBL/GenBank/DDBJ whole genome shotgun (WGS) entry which is preliminary data.</text>
</comment>
<dbReference type="AlphaFoldDB" id="A0A9P9AXT2"/>
<feature type="compositionally biased region" description="Acidic residues" evidence="1">
    <location>
        <begin position="15"/>
        <end position="26"/>
    </location>
</feature>
<sequence length="296" mass="33645">MLKRQRQPNDRGNGEEEQSWDGEDLTESPTPELDPLFTLFQLERGYPKEKLDHLACPVYKLHSEKYICKVAPCQGFGFKNFKELNEHIERTHKPRGTGKIEVPRIESSEAYDDWDKVFRRKSRTGRKMSADEVRQKWWDMAQALELVRMIPSPLPQDKHLVFPGPDLDQLHLFSKWLEKCGMRLTITSTFASGLPIMMPNMPEPQGMDSGVTPTGRMTVAERLDTRPKPDVDYIPNDSAYGSLETNKDRADEEVVNDGESHFEGPQEALLGMNVATGSQFGVSPLLGTFWGPLNIP</sequence>
<accession>A0A9P9AXT2</accession>
<organism evidence="2 3">
    <name type="scientific">Thelonectria olida</name>
    <dbReference type="NCBI Taxonomy" id="1576542"/>
    <lineage>
        <taxon>Eukaryota</taxon>
        <taxon>Fungi</taxon>
        <taxon>Dikarya</taxon>
        <taxon>Ascomycota</taxon>
        <taxon>Pezizomycotina</taxon>
        <taxon>Sordariomycetes</taxon>
        <taxon>Hypocreomycetidae</taxon>
        <taxon>Hypocreales</taxon>
        <taxon>Nectriaceae</taxon>
        <taxon>Thelonectria</taxon>
    </lineage>
</organism>
<evidence type="ECO:0000313" key="2">
    <source>
        <dbReference type="EMBL" id="KAH6898085.1"/>
    </source>
</evidence>
<name>A0A9P9AXT2_9HYPO</name>
<dbReference type="Proteomes" id="UP000777438">
    <property type="component" value="Unassembled WGS sequence"/>
</dbReference>
<proteinExistence type="predicted"/>
<gene>
    <name evidence="2" type="ORF">B0T10DRAFT_601112</name>
</gene>
<evidence type="ECO:0000256" key="1">
    <source>
        <dbReference type="SAM" id="MobiDB-lite"/>
    </source>
</evidence>